<feature type="transmembrane region" description="Helical" evidence="1">
    <location>
        <begin position="76"/>
        <end position="93"/>
    </location>
</feature>
<evidence type="ECO:0008006" key="4">
    <source>
        <dbReference type="Google" id="ProtNLM"/>
    </source>
</evidence>
<dbReference type="AlphaFoldDB" id="A0A5S4YK86"/>
<feature type="transmembrane region" description="Helical" evidence="1">
    <location>
        <begin position="26"/>
        <end position="45"/>
    </location>
</feature>
<comment type="caution">
    <text evidence="2">The sequence shown here is derived from an EMBL/GenBank/DDBJ whole genome shotgun (WGS) entry which is preliminary data.</text>
</comment>
<reference evidence="2 3" key="1">
    <citation type="submission" date="2019-08" db="EMBL/GenBank/DDBJ databases">
        <title>Bradyrhizobium hipponensis sp. nov., a rhizobium isolated from a Lupinus angustifolius root nodule in Tunisia.</title>
        <authorList>
            <person name="Off K."/>
            <person name="Rejili M."/>
            <person name="Mars M."/>
            <person name="Brachmann A."/>
            <person name="Marin M."/>
        </authorList>
    </citation>
    <scope>NUCLEOTIDE SEQUENCE [LARGE SCALE GENOMIC DNA]</scope>
    <source>
        <strain evidence="3">aSej3</strain>
    </source>
</reference>
<proteinExistence type="predicted"/>
<feature type="transmembrane region" description="Helical" evidence="1">
    <location>
        <begin position="99"/>
        <end position="116"/>
    </location>
</feature>
<accession>A0A5S4YK86</accession>
<feature type="transmembrane region" description="Helical" evidence="1">
    <location>
        <begin position="51"/>
        <end position="69"/>
    </location>
</feature>
<dbReference type="EMBL" id="VSTH01000309">
    <property type="protein sequence ID" value="TYO60739.1"/>
    <property type="molecule type" value="Genomic_DNA"/>
</dbReference>
<evidence type="ECO:0000313" key="3">
    <source>
        <dbReference type="Proteomes" id="UP000324797"/>
    </source>
</evidence>
<protein>
    <recommendedName>
        <fullName evidence="4">O-antigen ligase domain-containing protein</fullName>
    </recommendedName>
</protein>
<dbReference type="Proteomes" id="UP000324797">
    <property type="component" value="Unassembled WGS sequence"/>
</dbReference>
<keyword evidence="1" id="KW-0472">Membrane</keyword>
<feature type="transmembrane region" description="Helical" evidence="1">
    <location>
        <begin position="128"/>
        <end position="146"/>
    </location>
</feature>
<feature type="transmembrane region" description="Helical" evidence="1">
    <location>
        <begin position="249"/>
        <end position="267"/>
    </location>
</feature>
<feature type="transmembrane region" description="Helical" evidence="1">
    <location>
        <begin position="207"/>
        <end position="237"/>
    </location>
</feature>
<feature type="transmembrane region" description="Helical" evidence="1">
    <location>
        <begin position="326"/>
        <end position="352"/>
    </location>
</feature>
<feature type="transmembrane region" description="Helical" evidence="1">
    <location>
        <begin position="373"/>
        <end position="392"/>
    </location>
</feature>
<evidence type="ECO:0000256" key="1">
    <source>
        <dbReference type="SAM" id="Phobius"/>
    </source>
</evidence>
<gene>
    <name evidence="2" type="ORF">FXV83_42250</name>
</gene>
<evidence type="ECO:0000313" key="2">
    <source>
        <dbReference type="EMBL" id="TYO60739.1"/>
    </source>
</evidence>
<keyword evidence="3" id="KW-1185">Reference proteome</keyword>
<sequence length="456" mass="49792">MSTLGTSRGGIARRPAVQLPTASNRFVAWLVLIGIALPSSMTVFIGGAKFIPSRIVICLLLVPGLVELFRKRRIGAPDILVFAASTWMFGAALQTDESYSNTGAVVLEFAGGYILARAYFLERLQLETFVHVLKPITIAIIAMAALEHLTQHNIPAVLLGMPSTGHEYRYGLLRAASTFPHPIAYGTFCAVAGAIFVYSERSFSSRILYGGICLFGCVLAMSTAPLMAFTIAMAVYCYDRLLPASSWRWQAMLAAMAIFLATVFAAANKPVSWLVANLTLDPATGYFRVATWDTASYYINLSPYVGYGFATYAPSEDFFANASVDAVWLTLSLRFGIPLAVLIFLASIASFYRSGPTAHIWRFNDPCMNDFRAGFTLALALYIFVGFTVHYWNNIWIFWGICIGIRASLQEEFFLTNTSPVLNFRRTGSTGGLAPIAPGIPHMAGRPLQGSDGFLS</sequence>
<keyword evidence="1" id="KW-0812">Transmembrane</keyword>
<name>A0A5S4YK86_9BRAD</name>
<keyword evidence="1" id="KW-1133">Transmembrane helix</keyword>
<organism evidence="2 3">
    <name type="scientific">Bradyrhizobium hipponense</name>
    <dbReference type="NCBI Taxonomy" id="2605638"/>
    <lineage>
        <taxon>Bacteria</taxon>
        <taxon>Pseudomonadati</taxon>
        <taxon>Pseudomonadota</taxon>
        <taxon>Alphaproteobacteria</taxon>
        <taxon>Hyphomicrobiales</taxon>
        <taxon>Nitrobacteraceae</taxon>
        <taxon>Bradyrhizobium</taxon>
    </lineage>
</organism>